<evidence type="ECO:0000313" key="2">
    <source>
        <dbReference type="Proteomes" id="UP000824782"/>
    </source>
</evidence>
<accession>A0AAV6ZHK4</accession>
<dbReference type="Proteomes" id="UP000824782">
    <property type="component" value="Unassembled WGS sequence"/>
</dbReference>
<evidence type="ECO:0000313" key="1">
    <source>
        <dbReference type="EMBL" id="KAG8546827.1"/>
    </source>
</evidence>
<keyword evidence="2" id="KW-1185">Reference proteome</keyword>
<name>A0AAV6ZHK4_ENGPU</name>
<sequence>MTPANTLTKHLMLQESTYMTPANTPTKHIMLEEAHT</sequence>
<dbReference type="EMBL" id="WNYA01000924">
    <property type="protein sequence ID" value="KAG8546827.1"/>
    <property type="molecule type" value="Genomic_DNA"/>
</dbReference>
<reference evidence="1" key="1">
    <citation type="thesis" date="2020" institute="ProQuest LLC" country="789 East Eisenhower Parkway, Ann Arbor, MI, USA">
        <title>Comparative Genomics and Chromosome Evolution.</title>
        <authorList>
            <person name="Mudd A.B."/>
        </authorList>
    </citation>
    <scope>NUCLEOTIDE SEQUENCE</scope>
    <source>
        <strain evidence="1">237g6f4</strain>
        <tissue evidence="1">Blood</tissue>
    </source>
</reference>
<protein>
    <submittedName>
        <fullName evidence="1">Uncharacterized protein</fullName>
    </submittedName>
</protein>
<gene>
    <name evidence="1" type="ORF">GDO81_029738</name>
</gene>
<comment type="caution">
    <text evidence="1">The sequence shown here is derived from an EMBL/GenBank/DDBJ whole genome shotgun (WGS) entry which is preliminary data.</text>
</comment>
<proteinExistence type="predicted"/>
<dbReference type="AlphaFoldDB" id="A0AAV6ZHK4"/>
<organism evidence="1 2">
    <name type="scientific">Engystomops pustulosus</name>
    <name type="common">Tungara frog</name>
    <name type="synonym">Physalaemus pustulosus</name>
    <dbReference type="NCBI Taxonomy" id="76066"/>
    <lineage>
        <taxon>Eukaryota</taxon>
        <taxon>Metazoa</taxon>
        <taxon>Chordata</taxon>
        <taxon>Craniata</taxon>
        <taxon>Vertebrata</taxon>
        <taxon>Euteleostomi</taxon>
        <taxon>Amphibia</taxon>
        <taxon>Batrachia</taxon>
        <taxon>Anura</taxon>
        <taxon>Neobatrachia</taxon>
        <taxon>Hyloidea</taxon>
        <taxon>Leptodactylidae</taxon>
        <taxon>Leiuperinae</taxon>
        <taxon>Engystomops</taxon>
    </lineage>
</organism>